<dbReference type="PROSITE" id="PS50818">
    <property type="entry name" value="INTEIN_C_TER"/>
    <property type="match status" value="1"/>
</dbReference>
<dbReference type="EMBL" id="CP009246">
    <property type="protein sequence ID" value="APT87386.1"/>
    <property type="molecule type" value="Genomic_DNA"/>
</dbReference>
<dbReference type="GO" id="GO:0005198">
    <property type="term" value="F:structural molecule activity"/>
    <property type="evidence" value="ECO:0007669"/>
    <property type="project" value="InterPro"/>
</dbReference>
<dbReference type="KEGG" id="cfc:CFLV_09455"/>
<dbReference type="InterPro" id="IPR003586">
    <property type="entry name" value="Hint_dom_C"/>
</dbReference>
<dbReference type="AlphaFoldDB" id="A0A1L7CNG3"/>
<evidence type="ECO:0000313" key="6">
    <source>
        <dbReference type="Proteomes" id="UP000315353"/>
    </source>
</evidence>
<dbReference type="Proteomes" id="UP000315353">
    <property type="component" value="Unassembled WGS sequence"/>
</dbReference>
<dbReference type="STRING" id="28028.CFLV_09455"/>
<dbReference type="SUPFAM" id="SSF51294">
    <property type="entry name" value="Hedgehog/intein (Hint) domain"/>
    <property type="match status" value="1"/>
</dbReference>
<dbReference type="SMART" id="SM00305">
    <property type="entry name" value="HintC"/>
    <property type="match status" value="1"/>
</dbReference>
<evidence type="ECO:0000259" key="2">
    <source>
        <dbReference type="SMART" id="SM00305"/>
    </source>
</evidence>
<proteinExistence type="predicted"/>
<name>A0A1L7CNG3_CORFL</name>
<feature type="compositionally biased region" description="Polar residues" evidence="1">
    <location>
        <begin position="586"/>
        <end position="603"/>
    </location>
</feature>
<feature type="region of interest" description="Disordered" evidence="1">
    <location>
        <begin position="577"/>
        <end position="603"/>
    </location>
</feature>
<dbReference type="InterPro" id="IPR030934">
    <property type="entry name" value="Intein_C"/>
</dbReference>
<protein>
    <recommendedName>
        <fullName evidence="2">Hint domain-containing protein</fullName>
    </recommendedName>
</protein>
<organism evidence="3 5">
    <name type="scientific">Corynebacterium flavescens</name>
    <dbReference type="NCBI Taxonomy" id="28028"/>
    <lineage>
        <taxon>Bacteria</taxon>
        <taxon>Bacillati</taxon>
        <taxon>Actinomycetota</taxon>
        <taxon>Actinomycetes</taxon>
        <taxon>Mycobacteriales</taxon>
        <taxon>Corynebacteriaceae</taxon>
        <taxon>Corynebacterium</taxon>
    </lineage>
</organism>
<dbReference type="Proteomes" id="UP000185479">
    <property type="component" value="Chromosome"/>
</dbReference>
<evidence type="ECO:0000313" key="3">
    <source>
        <dbReference type="EMBL" id="APT87386.1"/>
    </source>
</evidence>
<evidence type="ECO:0000313" key="5">
    <source>
        <dbReference type="Proteomes" id="UP000185479"/>
    </source>
</evidence>
<dbReference type="InterPro" id="IPR036844">
    <property type="entry name" value="Hint_dom_sf"/>
</dbReference>
<dbReference type="Pfam" id="PF06152">
    <property type="entry name" value="Phage_min_cap2"/>
    <property type="match status" value="2"/>
</dbReference>
<dbReference type="InterPro" id="IPR009319">
    <property type="entry name" value="Phage_A118_VSP1"/>
</dbReference>
<sequence length="661" mass="71923">MATSEERQAARLLQLWQEAEILLMRELAKAVKLSLWDDVDRLEVRAAAVRKLRERTSAVLERLGITSQDMLLRLAKDEYEAAVMSVFKEVGYTAPAVASASTVGVVQAMGAGGAATLMSQRLQVMRTVDDAYRRIISSTVQAATVAGVDQRVAMRSALNKFADRGITSFTDRAGRRWGMDTYADMAIRTMRNQASQEGHLAGYEQAGVELVRASWHPASAPQCFPFQNQLLAISGSAGVRELVDPATGDNVTVTVKDTLRGAISKGYHHPNAILGGYQSIDTFAGTVGASKGTYRGPAFTIRTAQGNTATVSPEHPILTSSGWRTAESISVGDYLFSTVKGEGSASFIAGEAKLKEVPATVENEFASLELNGTRVSIPTAGYDFNDDRQFLQGEVHVVVPDDGLLPIPDAKIVKETGEVRFVWPDMGWGETVSEGGLQSVLHGVAAPIGGALPNGDARLGESAANGGVARPEHGADFLAGEPTLVEGDNFLGVDISLGLDGRYSGCSEALPYRRAGDSEHPADVCAAVPGVVEADQVVSVEKIEFRGHAYDFQTELGFYALSGILVHNCRHRDTAYTAGDKKPTHPTVSEEQNEAQYEASQRQRSIERTIRRWRKREAVALTPHDRLLARNKIREWNAMQKQHVNAHPYLSRWRHREQIRD</sequence>
<evidence type="ECO:0000256" key="1">
    <source>
        <dbReference type="SAM" id="MobiDB-lite"/>
    </source>
</evidence>
<dbReference type="OrthoDB" id="3197444at2"/>
<keyword evidence="5" id="KW-1185">Reference proteome</keyword>
<accession>A0A1L7CNG3</accession>
<dbReference type="Gene3D" id="2.170.16.10">
    <property type="entry name" value="Hedgehog/Intein (Hint) domain"/>
    <property type="match status" value="1"/>
</dbReference>
<reference evidence="3 5" key="1">
    <citation type="submission" date="2014-08" db="EMBL/GenBank/DDBJ databases">
        <title>Complete genome sequence of Corynebacterium flavescens OJ8(T)(=DSM 20296(T)), isolated from cheese.</title>
        <authorList>
            <person name="Ruckert C."/>
            <person name="Albersmeier A."/>
            <person name="Winkler A."/>
            <person name="Kalinowski J."/>
        </authorList>
    </citation>
    <scope>NUCLEOTIDE SEQUENCE [LARGE SCALE GENOMIC DNA]</scope>
    <source>
        <strain evidence="3 5">OJ8</strain>
    </source>
</reference>
<reference evidence="4 6" key="2">
    <citation type="submission" date="2019-06" db="EMBL/GenBank/DDBJ databases">
        <title>Whole genome shotgun sequence of Corynebacterium flavescens NBRC 14136.</title>
        <authorList>
            <person name="Hosoyama A."/>
            <person name="Uohara A."/>
            <person name="Ohji S."/>
            <person name="Ichikawa N."/>
        </authorList>
    </citation>
    <scope>NUCLEOTIDE SEQUENCE [LARGE SCALE GENOMIC DNA]</scope>
    <source>
        <strain evidence="4 6">NBRC 14136</strain>
    </source>
</reference>
<evidence type="ECO:0000313" key="4">
    <source>
        <dbReference type="EMBL" id="GEB97769.1"/>
    </source>
</evidence>
<gene>
    <name evidence="4" type="ORF">CFL01nite_12640</name>
    <name evidence="3" type="ORF">CFLV_09455</name>
</gene>
<feature type="domain" description="Hint" evidence="2">
    <location>
        <begin position="529"/>
        <end position="574"/>
    </location>
</feature>
<dbReference type="EMBL" id="BJNB01000016">
    <property type="protein sequence ID" value="GEB97769.1"/>
    <property type="molecule type" value="Genomic_DNA"/>
</dbReference>